<dbReference type="PANTHER" id="PTHR46268">
    <property type="entry name" value="STRESS RESPONSE PROTEIN NHAX"/>
    <property type="match status" value="1"/>
</dbReference>
<evidence type="ECO:0000259" key="2">
    <source>
        <dbReference type="Pfam" id="PF00582"/>
    </source>
</evidence>
<dbReference type="RefSeq" id="WP_245128186.1">
    <property type="nucleotide sequence ID" value="NZ_JALJEJ010000001.1"/>
</dbReference>
<reference evidence="3" key="1">
    <citation type="submission" date="2022-04" db="EMBL/GenBank/DDBJ databases">
        <title>Mucilaginibacter sp. RS28 isolated from freshwater.</title>
        <authorList>
            <person name="Ko S.-R."/>
        </authorList>
    </citation>
    <scope>NUCLEOTIDE SEQUENCE</scope>
    <source>
        <strain evidence="3">RS28</strain>
    </source>
</reference>
<dbReference type="EMBL" id="JALJEJ010000001">
    <property type="protein sequence ID" value="MCJ8208355.1"/>
    <property type="molecule type" value="Genomic_DNA"/>
</dbReference>
<evidence type="ECO:0000313" key="4">
    <source>
        <dbReference type="Proteomes" id="UP001139450"/>
    </source>
</evidence>
<dbReference type="PANTHER" id="PTHR46268:SF6">
    <property type="entry name" value="UNIVERSAL STRESS PROTEIN UP12"/>
    <property type="match status" value="1"/>
</dbReference>
<dbReference type="Gene3D" id="3.40.50.620">
    <property type="entry name" value="HUPs"/>
    <property type="match status" value="2"/>
</dbReference>
<proteinExistence type="inferred from homology"/>
<organism evidence="3 4">
    <name type="scientific">Mucilaginibacter straminoryzae</name>
    <dbReference type="NCBI Taxonomy" id="2932774"/>
    <lineage>
        <taxon>Bacteria</taxon>
        <taxon>Pseudomonadati</taxon>
        <taxon>Bacteroidota</taxon>
        <taxon>Sphingobacteriia</taxon>
        <taxon>Sphingobacteriales</taxon>
        <taxon>Sphingobacteriaceae</taxon>
        <taxon>Mucilaginibacter</taxon>
    </lineage>
</organism>
<name>A0A9X1X0X8_9SPHI</name>
<feature type="domain" description="UspA" evidence="2">
    <location>
        <begin position="1"/>
        <end position="150"/>
    </location>
</feature>
<keyword evidence="4" id="KW-1185">Reference proteome</keyword>
<accession>A0A9X1X0X8</accession>
<dbReference type="PRINTS" id="PR01438">
    <property type="entry name" value="UNVRSLSTRESS"/>
</dbReference>
<dbReference type="InterPro" id="IPR014729">
    <property type="entry name" value="Rossmann-like_a/b/a_fold"/>
</dbReference>
<feature type="domain" description="UspA" evidence="2">
    <location>
        <begin position="159"/>
        <end position="283"/>
    </location>
</feature>
<dbReference type="Proteomes" id="UP001139450">
    <property type="component" value="Unassembled WGS sequence"/>
</dbReference>
<comment type="caution">
    <text evidence="3">The sequence shown here is derived from an EMBL/GenBank/DDBJ whole genome shotgun (WGS) entry which is preliminary data.</text>
</comment>
<evidence type="ECO:0000256" key="1">
    <source>
        <dbReference type="ARBA" id="ARBA00008791"/>
    </source>
</evidence>
<dbReference type="InterPro" id="IPR006016">
    <property type="entry name" value="UspA"/>
</dbReference>
<evidence type="ECO:0000313" key="3">
    <source>
        <dbReference type="EMBL" id="MCJ8208355.1"/>
    </source>
</evidence>
<protein>
    <submittedName>
        <fullName evidence="3">Universal stress protein</fullName>
    </submittedName>
</protein>
<dbReference type="CDD" id="cd00293">
    <property type="entry name" value="USP-like"/>
    <property type="match status" value="1"/>
</dbReference>
<comment type="similarity">
    <text evidence="1">Belongs to the universal stress protein A family.</text>
</comment>
<dbReference type="SUPFAM" id="SSF52402">
    <property type="entry name" value="Adenine nucleotide alpha hydrolases-like"/>
    <property type="match status" value="2"/>
</dbReference>
<dbReference type="Pfam" id="PF00582">
    <property type="entry name" value="Usp"/>
    <property type="match status" value="2"/>
</dbReference>
<gene>
    <name evidence="3" type="ORF">MUY27_01455</name>
</gene>
<sequence>MKKILVLTDFSDNANHAAQVAARMALRLQTDLLLYNAYLKAPMIPVLAEKPWSSEGDLSWGDSAVEKLDLLAGELRLEIENMAEDERRPKVFCSYGEGDLGVSVKNLCKEHHIDLVVMGSRAGGSINHLFFGSDSGSVINQACVPVLVIPPKNELDSIDHIMLATNFNTGDWEAVKYLVALSEIFKSEINIVHVQLSADEPDVSEQERAKFLKHLNQLHNSKISYHQIRGRNVLTRLSHLCKESRADVLALVHHKRSLLEGLLQQSVSKKALSAQKLPLLIFPSMS</sequence>
<dbReference type="InterPro" id="IPR006015">
    <property type="entry name" value="Universal_stress_UspA"/>
</dbReference>
<dbReference type="AlphaFoldDB" id="A0A9X1X0X8"/>